<dbReference type="EMBL" id="CP007033">
    <property type="protein sequence ID" value="AHF11208.1"/>
    <property type="molecule type" value="Genomic_DNA"/>
</dbReference>
<dbReference type="Proteomes" id="UP000018934">
    <property type="component" value="Chromosome"/>
</dbReference>
<organism evidence="1 2">
    <name type="scientific">Dehalobacter restrictus (strain DSM 9455 / PER-K23)</name>
    <dbReference type="NCBI Taxonomy" id="871738"/>
    <lineage>
        <taxon>Bacteria</taxon>
        <taxon>Bacillati</taxon>
        <taxon>Bacillota</taxon>
        <taxon>Clostridia</taxon>
        <taxon>Eubacteriales</taxon>
        <taxon>Desulfitobacteriaceae</taxon>
        <taxon>Dehalobacter</taxon>
    </lineage>
</organism>
<proteinExistence type="predicted"/>
<sequence>MQKLGCGFLIDKNNAFSTLNKLKQSLYDLMILKNKGIANKLVFAVFFEYFPVCRSPPLFWLFYPLEVFEN</sequence>
<keyword evidence="2" id="KW-1185">Reference proteome</keyword>
<protein>
    <submittedName>
        <fullName evidence="1">Uncharacterized protein</fullName>
    </submittedName>
</protein>
<accession>A0ABM5P8W4</accession>
<evidence type="ECO:0000313" key="1">
    <source>
        <dbReference type="EMBL" id="AHF11208.1"/>
    </source>
</evidence>
<gene>
    <name evidence="1" type="ORF">DEHRE_01490</name>
</gene>
<name>A0ABM5P8W4_DEHRP</name>
<reference evidence="1 2" key="1">
    <citation type="journal article" date="2013" name="Stand. Genomic Sci.">
        <title>Complete genome sequence of Dehalobacter restrictus PER-K23(T.).</title>
        <authorList>
            <person name="Kruse T."/>
            <person name="Maillard J."/>
            <person name="Goodwin L."/>
            <person name="Woyke T."/>
            <person name="Teshima H."/>
            <person name="Bruce D."/>
            <person name="Detter C."/>
            <person name="Tapia R."/>
            <person name="Han C."/>
            <person name="Huntemann M."/>
            <person name="Wei C.L."/>
            <person name="Han J."/>
            <person name="Chen A."/>
            <person name="Kyrpides N."/>
            <person name="Szeto E."/>
            <person name="Markowitz V."/>
            <person name="Ivanova N."/>
            <person name="Pagani I."/>
            <person name="Pati A."/>
            <person name="Pitluck S."/>
            <person name="Nolan M."/>
            <person name="Holliger C."/>
            <person name="Smidt H."/>
        </authorList>
    </citation>
    <scope>NUCLEOTIDE SEQUENCE [LARGE SCALE GENOMIC DNA]</scope>
    <source>
        <strain evidence="2">DSM 9455</strain>
    </source>
</reference>
<evidence type="ECO:0000313" key="2">
    <source>
        <dbReference type="Proteomes" id="UP000018934"/>
    </source>
</evidence>